<name>A0A3N4I793_ASCIM</name>
<accession>A0A3N4I793</accession>
<protein>
    <submittedName>
        <fullName evidence="1">Uncharacterized protein</fullName>
    </submittedName>
</protein>
<evidence type="ECO:0000313" key="2">
    <source>
        <dbReference type="Proteomes" id="UP000275078"/>
    </source>
</evidence>
<dbReference type="OrthoDB" id="2104739at2759"/>
<dbReference type="Proteomes" id="UP000275078">
    <property type="component" value="Unassembled WGS sequence"/>
</dbReference>
<keyword evidence="2" id="KW-1185">Reference proteome</keyword>
<proteinExistence type="predicted"/>
<reference evidence="1 2" key="1">
    <citation type="journal article" date="2018" name="Nat. Ecol. Evol.">
        <title>Pezizomycetes genomes reveal the molecular basis of ectomycorrhizal truffle lifestyle.</title>
        <authorList>
            <person name="Murat C."/>
            <person name="Payen T."/>
            <person name="Noel B."/>
            <person name="Kuo A."/>
            <person name="Morin E."/>
            <person name="Chen J."/>
            <person name="Kohler A."/>
            <person name="Krizsan K."/>
            <person name="Balestrini R."/>
            <person name="Da Silva C."/>
            <person name="Montanini B."/>
            <person name="Hainaut M."/>
            <person name="Levati E."/>
            <person name="Barry K.W."/>
            <person name="Belfiori B."/>
            <person name="Cichocki N."/>
            <person name="Clum A."/>
            <person name="Dockter R.B."/>
            <person name="Fauchery L."/>
            <person name="Guy J."/>
            <person name="Iotti M."/>
            <person name="Le Tacon F."/>
            <person name="Lindquist E.A."/>
            <person name="Lipzen A."/>
            <person name="Malagnac F."/>
            <person name="Mello A."/>
            <person name="Molinier V."/>
            <person name="Miyauchi S."/>
            <person name="Poulain J."/>
            <person name="Riccioni C."/>
            <person name="Rubini A."/>
            <person name="Sitrit Y."/>
            <person name="Splivallo R."/>
            <person name="Traeger S."/>
            <person name="Wang M."/>
            <person name="Zifcakova L."/>
            <person name="Wipf D."/>
            <person name="Zambonelli A."/>
            <person name="Paolocci F."/>
            <person name="Nowrousian M."/>
            <person name="Ottonello S."/>
            <person name="Baldrian P."/>
            <person name="Spatafora J.W."/>
            <person name="Henrissat B."/>
            <person name="Nagy L.G."/>
            <person name="Aury J.M."/>
            <person name="Wincker P."/>
            <person name="Grigoriev I.V."/>
            <person name="Bonfante P."/>
            <person name="Martin F.M."/>
        </authorList>
    </citation>
    <scope>NUCLEOTIDE SEQUENCE [LARGE SCALE GENOMIC DNA]</scope>
    <source>
        <strain evidence="1 2">RN42</strain>
    </source>
</reference>
<organism evidence="1 2">
    <name type="scientific">Ascobolus immersus RN42</name>
    <dbReference type="NCBI Taxonomy" id="1160509"/>
    <lineage>
        <taxon>Eukaryota</taxon>
        <taxon>Fungi</taxon>
        <taxon>Dikarya</taxon>
        <taxon>Ascomycota</taxon>
        <taxon>Pezizomycotina</taxon>
        <taxon>Pezizomycetes</taxon>
        <taxon>Pezizales</taxon>
        <taxon>Ascobolaceae</taxon>
        <taxon>Ascobolus</taxon>
    </lineage>
</organism>
<gene>
    <name evidence="1" type="ORF">BJ508DRAFT_415548</name>
</gene>
<dbReference type="AlphaFoldDB" id="A0A3N4I793"/>
<dbReference type="EMBL" id="ML119692">
    <property type="protein sequence ID" value="RPA80031.1"/>
    <property type="molecule type" value="Genomic_DNA"/>
</dbReference>
<sequence>MQGFAAGIARYLLKPMSQNSDDVPEPLVIDDCSIMQLGHHLPTSMVDNVNAFMRAIADYRRPRTLERDGFQCCITKQKCSREGQSTSERSEQPIQVHLCNLRVGYIIPQSDRDFEPEVTKETEEARALSSRLFRLLFPDAHDRLERDNARHKFPNLITLEEKVHEEFGNFRIGLRPLQEKHVYKLLNYSPIRFEINNAEIQTHEAASGETEIALSDHSSEYETHEKPERSPLVIRGFYPEPELGVMLPDASLLKAHASCVEMLNRSGHAGLVRRMTDEEAQVIEEL</sequence>
<evidence type="ECO:0000313" key="1">
    <source>
        <dbReference type="EMBL" id="RPA80031.1"/>
    </source>
</evidence>